<name>A0A543AXU3_9ACTN</name>
<evidence type="ECO:0000313" key="7">
    <source>
        <dbReference type="Proteomes" id="UP000317043"/>
    </source>
</evidence>
<feature type="domain" description="Chalcone/stilbene synthase N-terminal" evidence="4">
    <location>
        <begin position="64"/>
        <end position="197"/>
    </location>
</feature>
<evidence type="ECO:0000313" key="6">
    <source>
        <dbReference type="EMBL" id="TQL77395.1"/>
    </source>
</evidence>
<dbReference type="Pfam" id="PF02797">
    <property type="entry name" value="Chal_sti_synt_C"/>
    <property type="match status" value="1"/>
</dbReference>
<feature type="domain" description="Chalcone/stilbene synthase C-terminal" evidence="5">
    <location>
        <begin position="218"/>
        <end position="342"/>
    </location>
</feature>
<dbReference type="InterPro" id="IPR016039">
    <property type="entry name" value="Thiolase-like"/>
</dbReference>
<dbReference type="CDD" id="cd00831">
    <property type="entry name" value="CHS_like"/>
    <property type="match status" value="1"/>
</dbReference>
<evidence type="ECO:0000256" key="1">
    <source>
        <dbReference type="ARBA" id="ARBA00005531"/>
    </source>
</evidence>
<accession>A0A543AXU3</accession>
<dbReference type="Pfam" id="PF00195">
    <property type="entry name" value="Chal_sti_synt_N"/>
    <property type="match status" value="1"/>
</dbReference>
<gene>
    <name evidence="6" type="ORF">FB566_2954</name>
</gene>
<keyword evidence="7" id="KW-1185">Reference proteome</keyword>
<dbReference type="GO" id="GO:0030639">
    <property type="term" value="P:polyketide biosynthetic process"/>
    <property type="evidence" value="ECO:0007669"/>
    <property type="project" value="TreeGrafter"/>
</dbReference>
<evidence type="ECO:0000259" key="4">
    <source>
        <dbReference type="Pfam" id="PF00195"/>
    </source>
</evidence>
<dbReference type="EMBL" id="VFOW01000001">
    <property type="protein sequence ID" value="TQL77395.1"/>
    <property type="molecule type" value="Genomic_DNA"/>
</dbReference>
<sequence length="342" mass="36612">MVTPVIAGYGVAVPPPMRQDDLWDGFFVNHTDGTDRSMRIFRNAGVDTRHGVVNPIKEDVSQWTTAERMDRYETEALPLGEQALRQALDDAGVRGAQLGLIAVVSCTGYATPGLDIRLADRLGASIDTQRLFIGHMGCYAAIPGLAAVADHVRAHGKPAALLCVELTSLHLAPGPLTTEQAVAHALFSDAAAAVVVVPDGSGLAVLDVAARTDTAHAGAMTWHITDHGFRMGLSARVPLVLARHLPDAVGALLKRHDLERDDIDAWAIHPGGSRILDVAEKSLALSEPQLRVSRDILRDFGNCSSATILMILREYARQRPHEVVATAFGPGLTLYSALLRSV</sequence>
<dbReference type="AlphaFoldDB" id="A0A543AXU3"/>
<dbReference type="Proteomes" id="UP000317043">
    <property type="component" value="Unassembled WGS sequence"/>
</dbReference>
<comment type="similarity">
    <text evidence="1">Belongs to the thiolase-like superfamily. Chalcone/stilbene synthases family.</text>
</comment>
<protein>
    <submittedName>
        <fullName evidence="6">Putative naringenin-chalcone synthase</fullName>
    </submittedName>
</protein>
<dbReference type="InterPro" id="IPR001099">
    <property type="entry name" value="Chalcone/stilbene_synt_N"/>
</dbReference>
<feature type="active site" description="Acyl-thioester intermediate" evidence="3">
    <location>
        <position position="138"/>
    </location>
</feature>
<evidence type="ECO:0000256" key="3">
    <source>
        <dbReference type="PIRSR" id="PIRSR000451-1"/>
    </source>
</evidence>
<dbReference type="Gene3D" id="3.40.47.10">
    <property type="match status" value="2"/>
</dbReference>
<dbReference type="PANTHER" id="PTHR11877">
    <property type="entry name" value="HYDROXYMETHYLGLUTARYL-COA SYNTHASE"/>
    <property type="match status" value="1"/>
</dbReference>
<dbReference type="SUPFAM" id="SSF53901">
    <property type="entry name" value="Thiolase-like"/>
    <property type="match status" value="1"/>
</dbReference>
<organism evidence="6 7">
    <name type="scientific">Stackebrandtia endophytica</name>
    <dbReference type="NCBI Taxonomy" id="1496996"/>
    <lineage>
        <taxon>Bacteria</taxon>
        <taxon>Bacillati</taxon>
        <taxon>Actinomycetota</taxon>
        <taxon>Actinomycetes</taxon>
        <taxon>Glycomycetales</taxon>
        <taxon>Glycomycetaceae</taxon>
        <taxon>Stackebrandtia</taxon>
    </lineage>
</organism>
<dbReference type="OrthoDB" id="9786288at2"/>
<proteinExistence type="inferred from homology"/>
<evidence type="ECO:0000256" key="2">
    <source>
        <dbReference type="ARBA" id="ARBA00022679"/>
    </source>
</evidence>
<dbReference type="PANTHER" id="PTHR11877:SF46">
    <property type="entry name" value="TYPE III POLYKETIDE SYNTHASE A"/>
    <property type="match status" value="1"/>
</dbReference>
<dbReference type="InterPro" id="IPR011141">
    <property type="entry name" value="Polyketide_synthase_type-III"/>
</dbReference>
<dbReference type="GO" id="GO:0016747">
    <property type="term" value="F:acyltransferase activity, transferring groups other than amino-acyl groups"/>
    <property type="evidence" value="ECO:0007669"/>
    <property type="project" value="InterPro"/>
</dbReference>
<dbReference type="RefSeq" id="WP_142040208.1">
    <property type="nucleotide sequence ID" value="NZ_JBHTGS010000001.1"/>
</dbReference>
<dbReference type="PIRSF" id="PIRSF000451">
    <property type="entry name" value="PKS_III"/>
    <property type="match status" value="1"/>
</dbReference>
<dbReference type="InParanoid" id="A0A543AXU3"/>
<comment type="caution">
    <text evidence="6">The sequence shown here is derived from an EMBL/GenBank/DDBJ whole genome shotgun (WGS) entry which is preliminary data.</text>
</comment>
<evidence type="ECO:0000259" key="5">
    <source>
        <dbReference type="Pfam" id="PF02797"/>
    </source>
</evidence>
<dbReference type="InterPro" id="IPR012328">
    <property type="entry name" value="Chalcone/stilbene_synt_C"/>
</dbReference>
<reference evidence="6 7" key="1">
    <citation type="submission" date="2019-06" db="EMBL/GenBank/DDBJ databases">
        <title>Sequencing the genomes of 1000 actinobacteria strains.</title>
        <authorList>
            <person name="Klenk H.-P."/>
        </authorList>
    </citation>
    <scope>NUCLEOTIDE SEQUENCE [LARGE SCALE GENOMIC DNA]</scope>
    <source>
        <strain evidence="6 7">DSM 45928</strain>
    </source>
</reference>
<keyword evidence="2" id="KW-0808">Transferase</keyword>